<dbReference type="AlphaFoldDB" id="A0A4S4FQ23"/>
<feature type="domain" description="SseB protein N-terminal" evidence="2">
    <location>
        <begin position="38"/>
        <end position="159"/>
    </location>
</feature>
<dbReference type="OrthoDB" id="5188303at2"/>
<evidence type="ECO:0000313" key="3">
    <source>
        <dbReference type="EMBL" id="THG32418.1"/>
    </source>
</evidence>
<feature type="region of interest" description="Disordered" evidence="1">
    <location>
        <begin position="1"/>
        <end position="24"/>
    </location>
</feature>
<gene>
    <name evidence="3" type="ORF">E6C64_04410</name>
</gene>
<evidence type="ECO:0000256" key="1">
    <source>
        <dbReference type="SAM" id="MobiDB-lite"/>
    </source>
</evidence>
<name>A0A4S4FQ23_9MICO</name>
<evidence type="ECO:0000313" key="4">
    <source>
        <dbReference type="Proteomes" id="UP000309133"/>
    </source>
</evidence>
<keyword evidence="4" id="KW-1185">Reference proteome</keyword>
<dbReference type="EMBL" id="SSSM01000002">
    <property type="protein sequence ID" value="THG32418.1"/>
    <property type="molecule type" value="Genomic_DNA"/>
</dbReference>
<accession>A0A4S4FQ23</accession>
<sequence>MHGHDPLTDSAGQPWAGRHFEPVAYDGDDGSAPAAIVDAIAQFRAGAIGAGEVLEALRGERLLVPLVARLGEGGDGAHGLRTDKSAELSIVTVRGPDERTVLPAFTSMAAMTRWNANARPIPVQAERVALAAAAEGTDLVVLDPLSDTEFALRRPGVWALGNGSRWLPAPEDPSVLAALEYATQGEPDIRRFEVLDGDPEARLIAPEIVVRLTLREGLDAAAVSELLARLSARWSLSELISERVDSMMVRLA</sequence>
<dbReference type="Pfam" id="PF07179">
    <property type="entry name" value="SseB"/>
    <property type="match status" value="1"/>
</dbReference>
<organism evidence="3 4">
    <name type="scientific">Naasia lichenicola</name>
    <dbReference type="NCBI Taxonomy" id="2565933"/>
    <lineage>
        <taxon>Bacteria</taxon>
        <taxon>Bacillati</taxon>
        <taxon>Actinomycetota</taxon>
        <taxon>Actinomycetes</taxon>
        <taxon>Micrococcales</taxon>
        <taxon>Microbacteriaceae</taxon>
        <taxon>Naasia</taxon>
    </lineage>
</organism>
<dbReference type="Proteomes" id="UP000309133">
    <property type="component" value="Unassembled WGS sequence"/>
</dbReference>
<dbReference type="InterPro" id="IPR009839">
    <property type="entry name" value="SseB_N"/>
</dbReference>
<proteinExistence type="predicted"/>
<protein>
    <submittedName>
        <fullName evidence="3">SseB family protein</fullName>
    </submittedName>
</protein>
<evidence type="ECO:0000259" key="2">
    <source>
        <dbReference type="Pfam" id="PF07179"/>
    </source>
</evidence>
<comment type="caution">
    <text evidence="3">The sequence shown here is derived from an EMBL/GenBank/DDBJ whole genome shotgun (WGS) entry which is preliminary data.</text>
</comment>
<reference evidence="3 4" key="1">
    <citation type="submission" date="2019-04" db="EMBL/GenBank/DDBJ databases">
        <authorList>
            <person name="Jiang L."/>
        </authorList>
    </citation>
    <scope>NUCLEOTIDE SEQUENCE [LARGE SCALE GENOMIC DNA]</scope>
    <source>
        <strain evidence="3 4">YIM 131853</strain>
    </source>
</reference>